<feature type="compositionally biased region" description="Acidic residues" evidence="1">
    <location>
        <begin position="321"/>
        <end position="330"/>
    </location>
</feature>
<dbReference type="Proteomes" id="UP000198848">
    <property type="component" value="Unassembled WGS sequence"/>
</dbReference>
<sequence>MSRRRFTSTLLATGFSLGTATAVSSKSVAGAKRDEVPVVVAHRMSDDPDKVTEPVEKNVPARWYDNLTKARREYQKFLEGKEIANYTISDDDVFSAWVSAGTLDEQEPYIEIEVIDAEVLPLGYTESEGVPVRIESVDAPEIREDEKENYEEENVVEPESIGRQGGLSVEDSDGASGTLGTPVHDGDDVYFFTCEHIGANMRGPINDPIRTGGGFSEGDTAYTGFGTEIGEVVETSCSDDIAVIEPNNDYTPEFSIFGETDPITGRVYEDGLADMESSDEEVQKYGQTTGHTSGVVKNHSGTVVPYAGVCGTLRTNQLQWGEEDDSDDGDSGSPVYTDEYTDDDEILIAGGVDGAWPDFYIPGDYVFGTAAYEIHNEYDYYYGNPDES</sequence>
<reference evidence="3" key="1">
    <citation type="submission" date="2016-10" db="EMBL/GenBank/DDBJ databases">
        <authorList>
            <person name="Varghese N."/>
            <person name="Submissions S."/>
        </authorList>
    </citation>
    <scope>NUCLEOTIDE SEQUENCE [LARGE SCALE GENOMIC DNA]</scope>
    <source>
        <strain evidence="3">DSM 24767</strain>
    </source>
</reference>
<evidence type="ECO:0000313" key="3">
    <source>
        <dbReference type="Proteomes" id="UP000198848"/>
    </source>
</evidence>
<dbReference type="Gene3D" id="2.40.10.10">
    <property type="entry name" value="Trypsin-like serine proteases"/>
    <property type="match status" value="2"/>
</dbReference>
<keyword evidence="3" id="KW-1185">Reference proteome</keyword>
<dbReference type="InterPro" id="IPR009003">
    <property type="entry name" value="Peptidase_S1_PA"/>
</dbReference>
<evidence type="ECO:0000256" key="1">
    <source>
        <dbReference type="SAM" id="MobiDB-lite"/>
    </source>
</evidence>
<dbReference type="SUPFAM" id="SSF50494">
    <property type="entry name" value="Trypsin-like serine proteases"/>
    <property type="match status" value="1"/>
</dbReference>
<evidence type="ECO:0008006" key="4">
    <source>
        <dbReference type="Google" id="ProtNLM"/>
    </source>
</evidence>
<feature type="region of interest" description="Disordered" evidence="1">
    <location>
        <begin position="139"/>
        <end position="181"/>
    </location>
</feature>
<feature type="compositionally biased region" description="Acidic residues" evidence="1">
    <location>
        <begin position="147"/>
        <end position="156"/>
    </location>
</feature>
<feature type="region of interest" description="Disordered" evidence="1">
    <location>
        <begin position="319"/>
        <end position="338"/>
    </location>
</feature>
<evidence type="ECO:0000313" key="2">
    <source>
        <dbReference type="EMBL" id="SDQ94948.1"/>
    </source>
</evidence>
<dbReference type="InterPro" id="IPR043504">
    <property type="entry name" value="Peptidase_S1_PA_chymotrypsin"/>
</dbReference>
<gene>
    <name evidence="2" type="ORF">SAMN04489842_1787</name>
</gene>
<name>A0A1H1F204_NATTX</name>
<protein>
    <recommendedName>
        <fullName evidence="4">Trypsin</fullName>
    </recommendedName>
</protein>
<dbReference type="AlphaFoldDB" id="A0A1H1F204"/>
<organism evidence="2 3">
    <name type="scientific">Natronobacterium texcoconense</name>
    <dbReference type="NCBI Taxonomy" id="1095778"/>
    <lineage>
        <taxon>Archaea</taxon>
        <taxon>Methanobacteriati</taxon>
        <taxon>Methanobacteriota</taxon>
        <taxon>Stenosarchaea group</taxon>
        <taxon>Halobacteria</taxon>
        <taxon>Halobacteriales</taxon>
        <taxon>Natrialbaceae</taxon>
        <taxon>Natronobacterium</taxon>
    </lineage>
</organism>
<proteinExistence type="predicted"/>
<dbReference type="EMBL" id="FNLC01000002">
    <property type="protein sequence ID" value="SDQ94948.1"/>
    <property type="molecule type" value="Genomic_DNA"/>
</dbReference>
<accession>A0A1H1F204</accession>